<keyword evidence="2" id="KW-1133">Transmembrane helix</keyword>
<dbReference type="GO" id="GO:0007165">
    <property type="term" value="P:signal transduction"/>
    <property type="evidence" value="ECO:0007669"/>
    <property type="project" value="InterPro"/>
</dbReference>
<dbReference type="PANTHER" id="PTHR33121:SF79">
    <property type="entry name" value="CYCLIC DI-GMP PHOSPHODIESTERASE PDED-RELATED"/>
    <property type="match status" value="1"/>
</dbReference>
<dbReference type="GO" id="GO:0016020">
    <property type="term" value="C:membrane"/>
    <property type="evidence" value="ECO:0007669"/>
    <property type="project" value="InterPro"/>
</dbReference>
<dbReference type="SUPFAM" id="SSF141868">
    <property type="entry name" value="EAL domain-like"/>
    <property type="match status" value="1"/>
</dbReference>
<dbReference type="InterPro" id="IPR003660">
    <property type="entry name" value="HAMP_dom"/>
</dbReference>
<keyword evidence="2" id="KW-0812">Transmembrane</keyword>
<dbReference type="Pfam" id="PF00563">
    <property type="entry name" value="EAL"/>
    <property type="match status" value="1"/>
</dbReference>
<dbReference type="SMART" id="SM00267">
    <property type="entry name" value="GGDEF"/>
    <property type="match status" value="1"/>
</dbReference>
<dbReference type="PROSITE" id="PS50887">
    <property type="entry name" value="GGDEF"/>
    <property type="match status" value="1"/>
</dbReference>
<feature type="domain" description="EAL" evidence="3">
    <location>
        <begin position="532"/>
        <end position="764"/>
    </location>
</feature>
<dbReference type="InterPro" id="IPR035919">
    <property type="entry name" value="EAL_sf"/>
</dbReference>
<feature type="domain" description="HAMP" evidence="4">
    <location>
        <begin position="170"/>
        <end position="221"/>
    </location>
</feature>
<feature type="domain" description="GGDEF" evidence="5">
    <location>
        <begin position="383"/>
        <end position="520"/>
    </location>
</feature>
<dbReference type="Pfam" id="PF16448">
    <property type="entry name" value="LapD_MoxY_N"/>
    <property type="match status" value="1"/>
</dbReference>
<dbReference type="InterPro" id="IPR032244">
    <property type="entry name" value="LapD_MoxY_N"/>
</dbReference>
<evidence type="ECO:0000313" key="7">
    <source>
        <dbReference type="Proteomes" id="UP000183107"/>
    </source>
</evidence>
<dbReference type="InterPro" id="IPR000160">
    <property type="entry name" value="GGDEF_dom"/>
</dbReference>
<keyword evidence="2" id="KW-0472">Membrane</keyword>
<dbReference type="Gene3D" id="6.20.270.20">
    <property type="entry name" value="LapD/MoxY periplasmic domain"/>
    <property type="match status" value="1"/>
</dbReference>
<dbReference type="InterPro" id="IPR043128">
    <property type="entry name" value="Rev_trsase/Diguanyl_cyclase"/>
</dbReference>
<dbReference type="InterPro" id="IPR042461">
    <property type="entry name" value="LapD_MoxY_peri_C"/>
</dbReference>
<dbReference type="AlphaFoldDB" id="A0A1I4YTB9"/>
<dbReference type="Gene3D" id="3.30.110.200">
    <property type="match status" value="1"/>
</dbReference>
<protein>
    <submittedName>
        <fullName evidence="6">HAMP domain-containing protein</fullName>
    </submittedName>
</protein>
<dbReference type="SUPFAM" id="SSF55073">
    <property type="entry name" value="Nucleotide cyclase"/>
    <property type="match status" value="1"/>
</dbReference>
<evidence type="ECO:0000256" key="1">
    <source>
        <dbReference type="SAM" id="MobiDB-lite"/>
    </source>
</evidence>
<evidence type="ECO:0000259" key="3">
    <source>
        <dbReference type="PROSITE" id="PS50883"/>
    </source>
</evidence>
<accession>A0A1I4YTB9</accession>
<feature type="compositionally biased region" description="Low complexity" evidence="1">
    <location>
        <begin position="302"/>
        <end position="328"/>
    </location>
</feature>
<feature type="transmembrane region" description="Helical" evidence="2">
    <location>
        <begin position="150"/>
        <end position="169"/>
    </location>
</feature>
<dbReference type="PROSITE" id="PS50885">
    <property type="entry name" value="HAMP"/>
    <property type="match status" value="1"/>
</dbReference>
<evidence type="ECO:0000259" key="5">
    <source>
        <dbReference type="PROSITE" id="PS50887"/>
    </source>
</evidence>
<dbReference type="EMBL" id="FOVJ01000001">
    <property type="protein sequence ID" value="SFN41275.1"/>
    <property type="molecule type" value="Genomic_DNA"/>
</dbReference>
<dbReference type="PANTHER" id="PTHR33121">
    <property type="entry name" value="CYCLIC DI-GMP PHOSPHODIESTERASE PDEF"/>
    <property type="match status" value="1"/>
</dbReference>
<dbReference type="InterPro" id="IPR001633">
    <property type="entry name" value="EAL_dom"/>
</dbReference>
<evidence type="ECO:0000259" key="4">
    <source>
        <dbReference type="PROSITE" id="PS50885"/>
    </source>
</evidence>
<keyword evidence="7" id="KW-1185">Reference proteome</keyword>
<evidence type="ECO:0000256" key="2">
    <source>
        <dbReference type="SAM" id="Phobius"/>
    </source>
</evidence>
<dbReference type="InterPro" id="IPR050706">
    <property type="entry name" value="Cyclic-di-GMP_PDE-like"/>
</dbReference>
<dbReference type="Gene3D" id="3.20.20.450">
    <property type="entry name" value="EAL domain"/>
    <property type="match status" value="1"/>
</dbReference>
<dbReference type="Gene3D" id="3.30.70.270">
    <property type="match status" value="1"/>
</dbReference>
<gene>
    <name evidence="6" type="ORF">SAMN05216386_0877</name>
</gene>
<proteinExistence type="predicted"/>
<sequence length="764" mass="82856">MSLSRQLWLTVILVTLTSFTGGFAISLLSTQSYLEQQLHRKNIDSANSLAHSISQLSKDPVTIGLQIAALFDSGQYETISITSPDGRVITERVQDRVDITVPEWFVDLFPIRAEPGQAQISDSWMHFGVIKVVSQTRLAHLALWNQAETLLLWFLAAGLSCGLIGMLMLQRIKKPLSTMVEQAEAITERRFLTISEPRIPELRSIARATNDMIRRLHNRAIEETARLETLHKQINYDPVTGLANREYFMNRLAEIVGGGDTPDHAGEKEAAPGTSISGEDVTPGVSARVVAGSGDEAPAAPGTGSEVAATASATEGASTGATAASEGDEAAIPAEGIEAAPEVIIPVERGQLIAPNENGKAVAEPDQEEAVREHIAAEASKRQNGILFLVRLNNLQEINQKLGRTETNNLLRQVAALMGKTAAEASSDNESSASLAARLNGSDFALLIPDMDDAGRIANQLTRELTALSLQTGEAVKDLYHIGAVRYQRGDKLGELFAKADLALSTAEQTGVNAWHAIAAQPGHPPAPAVNIGDWRHIFKDAFAEDRFTLALYPVVGRSGAPLHQEAFVRMQAQRNGGWLEAGDFVNIAVRLSLTGPLDMAVIRHAIESLQSGTDDLAVNLSIETVANWEFRNKLAALLGQFPDLCRRLWIEVPEYGAFRKFEAFRDFCHTFGSLGCRTGIEHFGHQFSELRQLTGLGLGYIKVDAAFVHGIHQNKNNQRFLKNLCRLAHDQGVVVIALGAQAEAERKALVKLGFDGVTGPGIR</sequence>
<reference evidence="7" key="1">
    <citation type="submission" date="2016-10" db="EMBL/GenBank/DDBJ databases">
        <authorList>
            <person name="Varghese N."/>
        </authorList>
    </citation>
    <scope>NUCLEOTIDE SEQUENCE [LARGE SCALE GENOMIC DNA]</scope>
    <source>
        <strain evidence="7">Nsp8</strain>
    </source>
</reference>
<feature type="compositionally biased region" description="Basic and acidic residues" evidence="1">
    <location>
        <begin position="261"/>
        <end position="270"/>
    </location>
</feature>
<dbReference type="Proteomes" id="UP000183107">
    <property type="component" value="Unassembled WGS sequence"/>
</dbReference>
<dbReference type="InterPro" id="IPR029787">
    <property type="entry name" value="Nucleotide_cyclase"/>
</dbReference>
<dbReference type="PROSITE" id="PS50883">
    <property type="entry name" value="EAL"/>
    <property type="match status" value="1"/>
</dbReference>
<feature type="region of interest" description="Disordered" evidence="1">
    <location>
        <begin position="258"/>
        <end position="328"/>
    </location>
</feature>
<dbReference type="GO" id="GO:0071111">
    <property type="term" value="F:cyclic-guanylate-specific phosphodiesterase activity"/>
    <property type="evidence" value="ECO:0007669"/>
    <property type="project" value="InterPro"/>
</dbReference>
<name>A0A1I4YTB9_9PROT</name>
<evidence type="ECO:0000313" key="6">
    <source>
        <dbReference type="EMBL" id="SFN41275.1"/>
    </source>
</evidence>
<dbReference type="SMART" id="SM00052">
    <property type="entry name" value="EAL"/>
    <property type="match status" value="1"/>
</dbReference>
<dbReference type="CDD" id="cd01948">
    <property type="entry name" value="EAL"/>
    <property type="match status" value="1"/>
</dbReference>
<dbReference type="Pfam" id="PF00990">
    <property type="entry name" value="GGDEF"/>
    <property type="match status" value="1"/>
</dbReference>
<organism evidence="6 7">
    <name type="scientific">Nitrosospira briensis</name>
    <dbReference type="NCBI Taxonomy" id="35799"/>
    <lineage>
        <taxon>Bacteria</taxon>
        <taxon>Pseudomonadati</taxon>
        <taxon>Pseudomonadota</taxon>
        <taxon>Betaproteobacteria</taxon>
        <taxon>Nitrosomonadales</taxon>
        <taxon>Nitrosomonadaceae</taxon>
        <taxon>Nitrosospira</taxon>
    </lineage>
</organism>
<dbReference type="RefSeq" id="WP_256208368.1">
    <property type="nucleotide sequence ID" value="NZ_FOVJ01000001.1"/>
</dbReference>